<dbReference type="GO" id="GO:0003697">
    <property type="term" value="F:single-stranded DNA binding"/>
    <property type="evidence" value="ECO:0007669"/>
    <property type="project" value="InterPro"/>
</dbReference>
<dbReference type="Pfam" id="PF00436">
    <property type="entry name" value="SSB"/>
    <property type="match status" value="1"/>
</dbReference>
<evidence type="ECO:0000256" key="1">
    <source>
        <dbReference type="ARBA" id="ARBA00023125"/>
    </source>
</evidence>
<dbReference type="EMBL" id="BMHH01000026">
    <property type="protein sequence ID" value="GGB09300.1"/>
    <property type="molecule type" value="Genomic_DNA"/>
</dbReference>
<accession>A0A916WLJ7</accession>
<protein>
    <recommendedName>
        <fullName evidence="5">Single-stranded DNA-binding protein</fullName>
    </recommendedName>
</protein>
<reference evidence="3" key="1">
    <citation type="journal article" date="2014" name="Int. J. Syst. Evol. Microbiol.">
        <title>Complete genome sequence of Corynebacterium casei LMG S-19264T (=DSM 44701T), isolated from a smear-ripened cheese.</title>
        <authorList>
            <consortium name="US DOE Joint Genome Institute (JGI-PGF)"/>
            <person name="Walter F."/>
            <person name="Albersmeier A."/>
            <person name="Kalinowski J."/>
            <person name="Ruckert C."/>
        </authorList>
    </citation>
    <scope>NUCLEOTIDE SEQUENCE</scope>
    <source>
        <strain evidence="3">CGMCC 1.15082</strain>
    </source>
</reference>
<evidence type="ECO:0000313" key="3">
    <source>
        <dbReference type="EMBL" id="GGB09300.1"/>
    </source>
</evidence>
<dbReference type="InterPro" id="IPR012340">
    <property type="entry name" value="NA-bd_OB-fold"/>
</dbReference>
<keyword evidence="1 2" id="KW-0238">DNA-binding</keyword>
<keyword evidence="4" id="KW-1185">Reference proteome</keyword>
<proteinExistence type="predicted"/>
<reference evidence="3" key="2">
    <citation type="submission" date="2020-09" db="EMBL/GenBank/DDBJ databases">
        <authorList>
            <person name="Sun Q."/>
            <person name="Zhou Y."/>
        </authorList>
    </citation>
    <scope>NUCLEOTIDE SEQUENCE</scope>
    <source>
        <strain evidence="3">CGMCC 1.15082</strain>
    </source>
</reference>
<organism evidence="3 4">
    <name type="scientific">Brucella endophytica</name>
    <dbReference type="NCBI Taxonomy" id="1963359"/>
    <lineage>
        <taxon>Bacteria</taxon>
        <taxon>Pseudomonadati</taxon>
        <taxon>Pseudomonadota</taxon>
        <taxon>Alphaproteobacteria</taxon>
        <taxon>Hyphomicrobiales</taxon>
        <taxon>Brucellaceae</taxon>
        <taxon>Brucella/Ochrobactrum group</taxon>
        <taxon>Brucella</taxon>
    </lineage>
</organism>
<comment type="caution">
    <text evidence="3">The sequence shown here is derived from an EMBL/GenBank/DDBJ whole genome shotgun (WGS) entry which is preliminary data.</text>
</comment>
<dbReference type="InterPro" id="IPR000424">
    <property type="entry name" value="Primosome_PriB/ssb"/>
</dbReference>
<evidence type="ECO:0000313" key="4">
    <source>
        <dbReference type="Proteomes" id="UP000646478"/>
    </source>
</evidence>
<dbReference type="Gene3D" id="2.40.50.140">
    <property type="entry name" value="Nucleic acid-binding proteins"/>
    <property type="match status" value="1"/>
</dbReference>
<dbReference type="RefSeq" id="WP_210311678.1">
    <property type="nucleotide sequence ID" value="NZ_BMHH01000026.1"/>
</dbReference>
<sequence length="108" mass="12346">MSIRNCAEFHIIGNVANIAKLEKVTKVTIAANLRTKKNNNWEDDPHFNTVNIWDKADREYIDGHIQKGDLVRAIGRVRESSYQDANGEKHYVVDLHAKDFARLAKKGE</sequence>
<evidence type="ECO:0000256" key="2">
    <source>
        <dbReference type="PROSITE-ProRule" id="PRU00252"/>
    </source>
</evidence>
<dbReference type="PROSITE" id="PS50935">
    <property type="entry name" value="SSB"/>
    <property type="match status" value="1"/>
</dbReference>
<dbReference type="Proteomes" id="UP000646478">
    <property type="component" value="Unassembled WGS sequence"/>
</dbReference>
<name>A0A916WLJ7_9HYPH</name>
<dbReference type="SUPFAM" id="SSF50249">
    <property type="entry name" value="Nucleic acid-binding proteins"/>
    <property type="match status" value="1"/>
</dbReference>
<dbReference type="AlphaFoldDB" id="A0A916WLJ7"/>
<gene>
    <name evidence="3" type="ORF">GCM10011491_41600</name>
</gene>
<evidence type="ECO:0008006" key="5">
    <source>
        <dbReference type="Google" id="ProtNLM"/>
    </source>
</evidence>